<dbReference type="OrthoDB" id="1678912at2759"/>
<dbReference type="PANTHER" id="PTHR10694">
    <property type="entry name" value="LYSINE-SPECIFIC DEMETHYLASE"/>
    <property type="match status" value="1"/>
</dbReference>
<keyword evidence="7" id="KW-1185">Reference proteome</keyword>
<feature type="compositionally biased region" description="Low complexity" evidence="3">
    <location>
        <begin position="1116"/>
        <end position="1141"/>
    </location>
</feature>
<dbReference type="InterPro" id="IPR003347">
    <property type="entry name" value="JmjC_dom"/>
</dbReference>
<dbReference type="SUPFAM" id="SSF51197">
    <property type="entry name" value="Clavaminate synthase-like"/>
    <property type="match status" value="1"/>
</dbReference>
<dbReference type="PROSITE" id="PS51184">
    <property type="entry name" value="JMJC"/>
    <property type="match status" value="1"/>
</dbReference>
<feature type="region of interest" description="Disordered" evidence="3">
    <location>
        <begin position="1094"/>
        <end position="1156"/>
    </location>
</feature>
<dbReference type="GO" id="GO:0046872">
    <property type="term" value="F:metal ion binding"/>
    <property type="evidence" value="ECO:0007669"/>
    <property type="project" value="UniProtKB-KW"/>
</dbReference>
<dbReference type="STRING" id="554055.A0A2P6V8A0"/>
<feature type="compositionally biased region" description="Low complexity" evidence="3">
    <location>
        <begin position="1402"/>
        <end position="1424"/>
    </location>
</feature>
<dbReference type="SMART" id="SM00545">
    <property type="entry name" value="JmjN"/>
    <property type="match status" value="1"/>
</dbReference>
<dbReference type="Gene3D" id="2.60.120.650">
    <property type="entry name" value="Cupin"/>
    <property type="match status" value="1"/>
</dbReference>
<evidence type="ECO:0000313" key="7">
    <source>
        <dbReference type="Proteomes" id="UP000239649"/>
    </source>
</evidence>
<dbReference type="GO" id="GO:0010468">
    <property type="term" value="P:regulation of gene expression"/>
    <property type="evidence" value="ECO:0007669"/>
    <property type="project" value="TreeGrafter"/>
</dbReference>
<feature type="compositionally biased region" description="Pro residues" evidence="3">
    <location>
        <begin position="472"/>
        <end position="491"/>
    </location>
</feature>
<dbReference type="PROSITE" id="PS51183">
    <property type="entry name" value="JMJN"/>
    <property type="match status" value="1"/>
</dbReference>
<feature type="compositionally biased region" description="Acidic residues" evidence="3">
    <location>
        <begin position="1326"/>
        <end position="1345"/>
    </location>
</feature>
<dbReference type="Proteomes" id="UP000239649">
    <property type="component" value="Unassembled WGS sequence"/>
</dbReference>
<evidence type="ECO:0000259" key="5">
    <source>
        <dbReference type="PROSITE" id="PS51184"/>
    </source>
</evidence>
<feature type="region of interest" description="Disordered" evidence="3">
    <location>
        <begin position="431"/>
        <end position="535"/>
    </location>
</feature>
<dbReference type="EMBL" id="LHPF02000020">
    <property type="protein sequence ID" value="PSC70309.1"/>
    <property type="molecule type" value="Genomic_DNA"/>
</dbReference>
<feature type="region of interest" description="Disordered" evidence="3">
    <location>
        <begin position="148"/>
        <end position="243"/>
    </location>
</feature>
<feature type="compositionally biased region" description="Pro residues" evidence="3">
    <location>
        <begin position="229"/>
        <end position="243"/>
    </location>
</feature>
<evidence type="ECO:0000256" key="3">
    <source>
        <dbReference type="SAM" id="MobiDB-lite"/>
    </source>
</evidence>
<feature type="region of interest" description="Disordered" evidence="3">
    <location>
        <begin position="1309"/>
        <end position="1432"/>
    </location>
</feature>
<feature type="domain" description="JmjN" evidence="4">
    <location>
        <begin position="585"/>
        <end position="626"/>
    </location>
</feature>
<feature type="compositionally biased region" description="Low complexity" evidence="3">
    <location>
        <begin position="796"/>
        <end position="808"/>
    </location>
</feature>
<feature type="compositionally biased region" description="Low complexity" evidence="3">
    <location>
        <begin position="506"/>
        <end position="515"/>
    </location>
</feature>
<dbReference type="PANTHER" id="PTHR10694:SF33">
    <property type="entry name" value="LYSINE-SPECIFIC DEMETHYLASE 5"/>
    <property type="match status" value="1"/>
</dbReference>
<name>A0A2P6V8A0_9CHLO</name>
<dbReference type="GO" id="GO:0005634">
    <property type="term" value="C:nucleus"/>
    <property type="evidence" value="ECO:0007669"/>
    <property type="project" value="TreeGrafter"/>
</dbReference>
<feature type="region of interest" description="Disordered" evidence="3">
    <location>
        <begin position="1"/>
        <end position="120"/>
    </location>
</feature>
<feature type="compositionally biased region" description="Basic residues" evidence="3">
    <location>
        <begin position="1351"/>
        <end position="1362"/>
    </location>
</feature>
<dbReference type="GO" id="GO:0032259">
    <property type="term" value="P:methylation"/>
    <property type="evidence" value="ECO:0007669"/>
    <property type="project" value="UniProtKB-KW"/>
</dbReference>
<keyword evidence="1" id="KW-0479">Metal-binding</keyword>
<feature type="compositionally biased region" description="Basic and acidic residues" evidence="3">
    <location>
        <begin position="571"/>
        <end position="581"/>
    </location>
</feature>
<comment type="caution">
    <text evidence="6">The sequence shown here is derived from an EMBL/GenBank/DDBJ whole genome shotgun (WGS) entry which is preliminary data.</text>
</comment>
<keyword evidence="2" id="KW-0408">Iron</keyword>
<feature type="region of interest" description="Disordered" evidence="3">
    <location>
        <begin position="788"/>
        <end position="824"/>
    </location>
</feature>
<proteinExistence type="predicted"/>
<reference evidence="6 7" key="1">
    <citation type="journal article" date="2018" name="Plant J.">
        <title>Genome sequences of Chlorella sorokiniana UTEX 1602 and Micractinium conductrix SAG 241.80: implications to maltose excretion by a green alga.</title>
        <authorList>
            <person name="Arriola M.B."/>
            <person name="Velmurugan N."/>
            <person name="Zhang Y."/>
            <person name="Plunkett M.H."/>
            <person name="Hondzo H."/>
            <person name="Barney B.M."/>
        </authorList>
    </citation>
    <scope>NUCLEOTIDE SEQUENCE [LARGE SCALE GENOMIC DNA]</scope>
    <source>
        <strain evidence="6 7">SAG 241.80</strain>
    </source>
</reference>
<feature type="compositionally biased region" description="Basic and acidic residues" evidence="3">
    <location>
        <begin position="89"/>
        <end position="102"/>
    </location>
</feature>
<feature type="compositionally biased region" description="Low complexity" evidence="3">
    <location>
        <begin position="1363"/>
        <end position="1384"/>
    </location>
</feature>
<feature type="compositionally biased region" description="Low complexity" evidence="3">
    <location>
        <begin position="737"/>
        <end position="753"/>
    </location>
</feature>
<evidence type="ECO:0000256" key="1">
    <source>
        <dbReference type="ARBA" id="ARBA00022723"/>
    </source>
</evidence>
<feature type="compositionally biased region" description="Pro residues" evidence="3">
    <location>
        <begin position="431"/>
        <end position="442"/>
    </location>
</feature>
<dbReference type="SMART" id="SM00558">
    <property type="entry name" value="JmjC"/>
    <property type="match status" value="1"/>
</dbReference>
<dbReference type="Pfam" id="PF02375">
    <property type="entry name" value="JmjN"/>
    <property type="match status" value="1"/>
</dbReference>
<evidence type="ECO:0000313" key="6">
    <source>
        <dbReference type="EMBL" id="PSC70309.1"/>
    </source>
</evidence>
<dbReference type="GO" id="GO:0008168">
    <property type="term" value="F:methyltransferase activity"/>
    <property type="evidence" value="ECO:0007669"/>
    <property type="project" value="UniProtKB-KW"/>
</dbReference>
<evidence type="ECO:0000259" key="4">
    <source>
        <dbReference type="PROSITE" id="PS51183"/>
    </source>
</evidence>
<evidence type="ECO:0000256" key="2">
    <source>
        <dbReference type="ARBA" id="ARBA00023004"/>
    </source>
</evidence>
<protein>
    <submittedName>
        <fullName evidence="6">Lysine-specific demethylase JMJ16</fullName>
    </submittedName>
</protein>
<dbReference type="InterPro" id="IPR003349">
    <property type="entry name" value="JmjN"/>
</dbReference>
<feature type="compositionally biased region" description="Low complexity" evidence="3">
    <location>
        <begin position="1311"/>
        <end position="1325"/>
    </location>
</feature>
<feature type="compositionally biased region" description="Low complexity" evidence="3">
    <location>
        <begin position="32"/>
        <end position="65"/>
    </location>
</feature>
<feature type="region of interest" description="Disordered" evidence="3">
    <location>
        <begin position="690"/>
        <end position="765"/>
    </location>
</feature>
<feature type="region of interest" description="Disordered" evidence="3">
    <location>
        <begin position="568"/>
        <end position="591"/>
    </location>
</feature>
<feature type="domain" description="JmjC" evidence="5">
    <location>
        <begin position="902"/>
        <end position="1072"/>
    </location>
</feature>
<dbReference type="Pfam" id="PF02928">
    <property type="entry name" value="zf-C5HC2"/>
    <property type="match status" value="1"/>
</dbReference>
<feature type="compositionally biased region" description="Low complexity" evidence="3">
    <location>
        <begin position="709"/>
        <end position="727"/>
    </location>
</feature>
<accession>A0A2P6V8A0</accession>
<dbReference type="InterPro" id="IPR004198">
    <property type="entry name" value="Znf_C5HC2"/>
</dbReference>
<feature type="compositionally biased region" description="Acidic residues" evidence="3">
    <location>
        <begin position="191"/>
        <end position="204"/>
    </location>
</feature>
<dbReference type="GO" id="GO:0000785">
    <property type="term" value="C:chromatin"/>
    <property type="evidence" value="ECO:0007669"/>
    <property type="project" value="TreeGrafter"/>
</dbReference>
<dbReference type="GO" id="GO:0141052">
    <property type="term" value="F:histone H3 demethylase activity"/>
    <property type="evidence" value="ECO:0007669"/>
    <property type="project" value="UniProtKB-ARBA"/>
</dbReference>
<dbReference type="Pfam" id="PF02373">
    <property type="entry name" value="JmjC"/>
    <property type="match status" value="1"/>
</dbReference>
<sequence length="1432" mass="148278">MSPEDQLEGNDAAEELAEGGSGVAPAAPPAAAPVEPAAEPLAGPGSAGRRQRASAAKASALVSSWADDETAPFTDVVGGDLFVTGRHRAAGERRRERERQRDGGAAAARPRRATAGHSRVLDEYEYGLPAEELAEEDFDGEDEVGAAWTAAEAPRARCPSGGAAGRRRSAVPETVAAGRPKRQRTTKADPDMLDTDAALDEAFEEGGSAGGGDGAQLEAPRTRARAPRQPSPLPPSAAPLPTPAPVAPLLPAVAPGTVGLTAPLPTAPRPLSAGVTAAAARAARAPSPAIAAALGAAAPRDGTAAEPVRAPAAAQAAPAAAEPAAEAAAPPAASSAAADAPSALSLAAFDPAALMAAQAAAAAAAARPSVALPVMMAPSFLPAFQPAAPFDAATMFQAAGFNPVAAFQAAGLAQPTQFAATHMLHAAPLAPAAPPGAAPVPAPAAKVEAAAPPPMPQPQHRQQLPQQQEQPAAPPVPKAEPWDSPPPPPPLAALASGAAPPPPAVWPETAHNGSLPGAGAGADPGSSAGRRTHSRQPVDVLYGCAKCRYLRSGCTACRTRDPAFTRPRMRWKPDQGHHQRGVEPAPVFRPTPEEFRDPIAYVSKIRPQAEKYGLAHIVPPPGWDPPFALERGTNGLSMESFRFQVRKQYTSHLCCRGAHVAPAPGTPPAGGAEGGAAGADGRYTGRMCNSLRGGAADASEASAQPDVTQQPEAQQQQGQQGGAVQQGVGAGVPPPAAAAAPAAVQAAGGSASEPPSPPTDFGFPHLDKRHTLRSFAAYADWVKEIHFSDPLPQPVPRSAGASSRATRTSQRRPRALPNQSTLPEPSIEQIEAEFWRIVESPEQPVESLYGQDVDSGHHGSGFPLPLWRRRLLERHLSRQAHQAGNPAADVRLPNYSDELERQYAEHPWNINNMPRAANSVLRYLPGTDGELITGVMVPWLYVGSCLSAFCWHVEDHALCSINYHHMGAPKVWYGVPASATGALEEAVRDALPHLVAANPRLLYQLVTALAPAELHKRGVPVYRVLHEPGSFVVTMPDAYHSGFNCGFNVAEAVNFAPSDWIPYGADVAEKYRATKKPLTLSHDSLMVTLVQAAQHKPPPGGPAGGAQPGQPPVQPQPVEQQQQQVAERQQRVQPAAAVGGQDPLGPLGPAPLHQAPPQGIALAAGELALRAAEERRRRMVAFVGVGALPERRMASDAPPGAKDASGVHVNTTDCDCAQCSGDLWLSAVVSPAAPGVVVCPEHAEVLVRRHGCPRSSLVLLYRHSPAELDSMVQLAVERVPAAAVAVASARQRRAAIEAGRIRAVPAGPMYQLQGPGQPAGALPLPDDGDGCCESDEERDSDGEWETEQHAQRGRSGAKRRRSSGGAQRQRGSAGGSMMRMAGRMAGKRARTGEAPEAPSRMGGAAAPAAAAADGEAEAGAAEAPARQETSRA</sequence>
<feature type="compositionally biased region" description="Low complexity" evidence="3">
    <location>
        <begin position="458"/>
        <end position="471"/>
    </location>
</feature>
<organism evidence="6 7">
    <name type="scientific">Micractinium conductrix</name>
    <dbReference type="NCBI Taxonomy" id="554055"/>
    <lineage>
        <taxon>Eukaryota</taxon>
        <taxon>Viridiplantae</taxon>
        <taxon>Chlorophyta</taxon>
        <taxon>core chlorophytes</taxon>
        <taxon>Trebouxiophyceae</taxon>
        <taxon>Chlorellales</taxon>
        <taxon>Chlorellaceae</taxon>
        <taxon>Chlorella clade</taxon>
        <taxon>Micractinium</taxon>
    </lineage>
</organism>
<feature type="compositionally biased region" description="Acidic residues" evidence="3">
    <location>
        <begin position="1"/>
        <end position="17"/>
    </location>
</feature>
<gene>
    <name evidence="6" type="ORF">C2E20_6209</name>
</gene>